<accession>A0A2V1E4A0</accession>
<dbReference type="GO" id="GO:0005634">
    <property type="term" value="C:nucleus"/>
    <property type="evidence" value="ECO:0007669"/>
    <property type="project" value="TreeGrafter"/>
</dbReference>
<protein>
    <recommendedName>
        <fullName evidence="2">C2H2-type domain-containing protein</fullName>
    </recommendedName>
</protein>
<dbReference type="InterPro" id="IPR013087">
    <property type="entry name" value="Znf_C2H2_type"/>
</dbReference>
<proteinExistence type="predicted"/>
<feature type="compositionally biased region" description="Basic residues" evidence="1">
    <location>
        <begin position="218"/>
        <end position="227"/>
    </location>
</feature>
<dbReference type="InterPro" id="IPR051061">
    <property type="entry name" value="Zinc_finger_trans_reg"/>
</dbReference>
<dbReference type="GO" id="GO:0006357">
    <property type="term" value="P:regulation of transcription by RNA polymerase II"/>
    <property type="evidence" value="ECO:0007669"/>
    <property type="project" value="TreeGrafter"/>
</dbReference>
<dbReference type="SMART" id="SM00355">
    <property type="entry name" value="ZnF_C2H2"/>
    <property type="match status" value="3"/>
</dbReference>
<feature type="region of interest" description="Disordered" evidence="1">
    <location>
        <begin position="39"/>
        <end position="119"/>
    </location>
</feature>
<dbReference type="Proteomes" id="UP000244855">
    <property type="component" value="Unassembled WGS sequence"/>
</dbReference>
<feature type="compositionally biased region" description="Polar residues" evidence="1">
    <location>
        <begin position="196"/>
        <end position="207"/>
    </location>
</feature>
<feature type="compositionally biased region" description="Basic and acidic residues" evidence="1">
    <location>
        <begin position="208"/>
        <end position="217"/>
    </location>
</feature>
<feature type="domain" description="C2H2-type" evidence="2">
    <location>
        <begin position="156"/>
        <end position="183"/>
    </location>
</feature>
<feature type="compositionally biased region" description="Polar residues" evidence="1">
    <location>
        <begin position="39"/>
        <end position="86"/>
    </location>
</feature>
<dbReference type="PANTHER" id="PTHR46179">
    <property type="entry name" value="ZINC FINGER PROTEIN"/>
    <property type="match status" value="1"/>
</dbReference>
<dbReference type="PANTHER" id="PTHR46179:SF24">
    <property type="entry name" value="C2H2-TYPE DOMAIN-CONTAINING PROTEIN"/>
    <property type="match status" value="1"/>
</dbReference>
<dbReference type="Gene3D" id="3.30.160.60">
    <property type="entry name" value="Classic Zinc Finger"/>
    <property type="match status" value="1"/>
</dbReference>
<feature type="domain" description="C2H2-type" evidence="2">
    <location>
        <begin position="127"/>
        <end position="152"/>
    </location>
</feature>
<gene>
    <name evidence="3" type="ORF">DM02DRAFT_668617</name>
</gene>
<keyword evidence="4" id="KW-1185">Reference proteome</keyword>
<evidence type="ECO:0000313" key="3">
    <source>
        <dbReference type="EMBL" id="PVI05156.1"/>
    </source>
</evidence>
<evidence type="ECO:0000259" key="2">
    <source>
        <dbReference type="SMART" id="SM00355"/>
    </source>
</evidence>
<feature type="region of interest" description="Disordered" evidence="1">
    <location>
        <begin position="193"/>
        <end position="297"/>
    </location>
</feature>
<feature type="compositionally biased region" description="Low complexity" evidence="1">
    <location>
        <begin position="254"/>
        <end position="263"/>
    </location>
</feature>
<evidence type="ECO:0000256" key="1">
    <source>
        <dbReference type="SAM" id="MobiDB-lite"/>
    </source>
</evidence>
<evidence type="ECO:0000313" key="4">
    <source>
        <dbReference type="Proteomes" id="UP000244855"/>
    </source>
</evidence>
<reference evidence="3 4" key="1">
    <citation type="journal article" date="2018" name="Sci. Rep.">
        <title>Comparative genomics provides insights into the lifestyle and reveals functional heterogeneity of dark septate endophytic fungi.</title>
        <authorList>
            <person name="Knapp D.G."/>
            <person name="Nemeth J.B."/>
            <person name="Barry K."/>
            <person name="Hainaut M."/>
            <person name="Henrissat B."/>
            <person name="Johnson J."/>
            <person name="Kuo A."/>
            <person name="Lim J.H.P."/>
            <person name="Lipzen A."/>
            <person name="Nolan M."/>
            <person name="Ohm R.A."/>
            <person name="Tamas L."/>
            <person name="Grigoriev I.V."/>
            <person name="Spatafora J.W."/>
            <person name="Nagy L.G."/>
            <person name="Kovacs G.M."/>
        </authorList>
    </citation>
    <scope>NUCLEOTIDE SEQUENCE [LARGE SCALE GENOMIC DNA]</scope>
    <source>
        <strain evidence="3 4">DSE2036</strain>
    </source>
</reference>
<dbReference type="EMBL" id="KZ805316">
    <property type="protein sequence ID" value="PVI05156.1"/>
    <property type="molecule type" value="Genomic_DNA"/>
</dbReference>
<organism evidence="3 4">
    <name type="scientific">Periconia macrospinosa</name>
    <dbReference type="NCBI Taxonomy" id="97972"/>
    <lineage>
        <taxon>Eukaryota</taxon>
        <taxon>Fungi</taxon>
        <taxon>Dikarya</taxon>
        <taxon>Ascomycota</taxon>
        <taxon>Pezizomycotina</taxon>
        <taxon>Dothideomycetes</taxon>
        <taxon>Pleosporomycetidae</taxon>
        <taxon>Pleosporales</taxon>
        <taxon>Massarineae</taxon>
        <taxon>Periconiaceae</taxon>
        <taxon>Periconia</taxon>
    </lineage>
</organism>
<feature type="domain" description="C2H2-type" evidence="2">
    <location>
        <begin position="188"/>
        <end position="221"/>
    </location>
</feature>
<name>A0A2V1E4A0_9PLEO</name>
<sequence length="321" mass="36152">MELAILDQWGYLDLSQYGIEGPDDDRSLVYHDSFSGYEPTTVQHPLSPANMSTQDTTNNNYDLVNSANGTSPYENNQHPASSNLLQSAALGTEQASTKRPTRNKPVGQALAGTNNDVQPLRDSEGRMICSRDGCGQITFRRRHAWRTHMDQHDRPFKCDVTDCTHIDGFSTRGELKRHVNSLHKKGTIYCTVPTCPRSSSSGGNNPFSRKDNLQDHMIRKHPNHRSPTKTADMKEGSGDAPDDDKEMEEHESSGSKSAFGSGAEQPFRGTRKRRRFMKREPSSAESNNGGLNDELRELREENKILKRELELYKKMVEKLLE</sequence>
<dbReference type="OrthoDB" id="5305647at2759"/>
<dbReference type="AlphaFoldDB" id="A0A2V1E4A0"/>